<evidence type="ECO:0000256" key="1">
    <source>
        <dbReference type="SAM" id="MobiDB-lite"/>
    </source>
</evidence>
<accession>A0A0F7UBK8</accession>
<feature type="region of interest" description="Disordered" evidence="1">
    <location>
        <begin position="114"/>
        <end position="170"/>
    </location>
</feature>
<dbReference type="AlphaFoldDB" id="A0A0F7UBK8"/>
<sequence>MAHPTLKGMTGASLDRLVCYDRTRQCSTVMEKTTESILRRGRASCSGPSLIYAVALLLVCVSLSLTSYGETLSNVNSDAYRKDVGTFPARRSYGANGERPSKLTISAFSSADAVSRTDSSQDSQPGVIDPVSGQGVGVSSDKFARLRRQDTTPAAKHRGGLELPDSFRGKGASQSLTAGGLAVSSQSVLAPQEISFFGTMGVVKTRKKKHRNKDVTEDELRYAPTTAEEFRAGWRREEQVNEVPFCKDLGFGGFHPDDSTDNFCWSRCGRGCESWMFLSQDSKSSWTLVADAKRVKPCLTPANKSHRNILCKAVKKPTTVDYVEAVRHEMDIVAPEQVPPMAIGFQGPDPRMVLQPSPAVGPQMPYYPQAAMEGAGMVYGGPAAMPGDMRAGSDGLDRSTLYALPLGAASLVITVSLMLFG</sequence>
<proteinExistence type="predicted"/>
<evidence type="ECO:0000313" key="2">
    <source>
        <dbReference type="EMBL" id="CEL66010.1"/>
    </source>
</evidence>
<organism evidence="2">
    <name type="scientific">Neospora caninum (strain Liverpool)</name>
    <dbReference type="NCBI Taxonomy" id="572307"/>
    <lineage>
        <taxon>Eukaryota</taxon>
        <taxon>Sar</taxon>
        <taxon>Alveolata</taxon>
        <taxon>Apicomplexa</taxon>
        <taxon>Conoidasida</taxon>
        <taxon>Coccidia</taxon>
        <taxon>Eucoccidiorida</taxon>
        <taxon>Eimeriorina</taxon>
        <taxon>Sarcocystidae</taxon>
        <taxon>Neospora</taxon>
    </lineage>
</organism>
<dbReference type="EMBL" id="LN714480">
    <property type="protein sequence ID" value="CEL66010.1"/>
    <property type="molecule type" value="Genomic_DNA"/>
</dbReference>
<reference evidence="2" key="1">
    <citation type="journal article" date="2015" name="PLoS ONE">
        <title>Comprehensive Evaluation of Toxoplasma gondii VEG and Neospora caninum LIV Genomes with Tachyzoite Stage Transcriptome and Proteome Defines Novel Transcript Features.</title>
        <authorList>
            <person name="Ramaprasad A."/>
            <person name="Mourier T."/>
            <person name="Naeem R."/>
            <person name="Malas T.B."/>
            <person name="Moussa E."/>
            <person name="Panigrahi A."/>
            <person name="Vermont S.J."/>
            <person name="Otto T.D."/>
            <person name="Wastling J."/>
            <person name="Pain A."/>
        </authorList>
    </citation>
    <scope>NUCLEOTIDE SEQUENCE</scope>
    <source>
        <strain evidence="2">Liverpool</strain>
    </source>
</reference>
<gene>
    <name evidence="2" type="ORF">BN1204_018390</name>
</gene>
<name>A0A0F7UBK8_NEOCL</name>
<protein>
    <submittedName>
        <fullName evidence="2">Uncharacterized protein</fullName>
    </submittedName>
</protein>